<dbReference type="PANTHER" id="PTHR36440">
    <property type="entry name" value="PUTATIVE (AFU_ORTHOLOGUE AFUA_8G07350)-RELATED"/>
    <property type="match status" value="1"/>
</dbReference>
<dbReference type="RefSeq" id="WP_263413110.1">
    <property type="nucleotide sequence ID" value="NZ_BAABBH010000001.1"/>
</dbReference>
<evidence type="ECO:0000313" key="3">
    <source>
        <dbReference type="Proteomes" id="UP001634747"/>
    </source>
</evidence>
<protein>
    <submittedName>
        <fullName evidence="2">Cupin domain-containing protein</fullName>
    </submittedName>
</protein>
<dbReference type="EMBL" id="JBJYXY010000001">
    <property type="protein sequence ID" value="MFN2975363.1"/>
    <property type="molecule type" value="Genomic_DNA"/>
</dbReference>
<feature type="domain" description="Cupin type-2" evidence="1">
    <location>
        <begin position="35"/>
        <end position="98"/>
    </location>
</feature>
<evidence type="ECO:0000313" key="2">
    <source>
        <dbReference type="EMBL" id="MFN2975363.1"/>
    </source>
</evidence>
<accession>A0ABW9KJ96</accession>
<comment type="caution">
    <text evidence="2">The sequence shown here is derived from an EMBL/GenBank/DDBJ whole genome shotgun (WGS) entry which is preliminary data.</text>
</comment>
<dbReference type="SUPFAM" id="SSF51182">
    <property type="entry name" value="RmlC-like cupins"/>
    <property type="match status" value="1"/>
</dbReference>
<proteinExistence type="predicted"/>
<gene>
    <name evidence="2" type="ORF">ACK2TP_06275</name>
</gene>
<dbReference type="Pfam" id="PF07883">
    <property type="entry name" value="Cupin_2"/>
    <property type="match status" value="1"/>
</dbReference>
<dbReference type="Gene3D" id="2.60.120.10">
    <property type="entry name" value="Jelly Rolls"/>
    <property type="match status" value="1"/>
</dbReference>
<reference evidence="2 3" key="1">
    <citation type="submission" date="2024-12" db="EMBL/GenBank/DDBJ databases">
        <authorList>
            <person name="Lee Y."/>
        </authorList>
    </citation>
    <scope>NUCLEOTIDE SEQUENCE [LARGE SCALE GENOMIC DNA]</scope>
    <source>
        <strain evidence="2 3">03SUJ4</strain>
    </source>
</reference>
<organism evidence="2 3">
    <name type="scientific">Terriglobus aquaticus</name>
    <dbReference type="NCBI Taxonomy" id="940139"/>
    <lineage>
        <taxon>Bacteria</taxon>
        <taxon>Pseudomonadati</taxon>
        <taxon>Acidobacteriota</taxon>
        <taxon>Terriglobia</taxon>
        <taxon>Terriglobales</taxon>
        <taxon>Acidobacteriaceae</taxon>
        <taxon>Terriglobus</taxon>
    </lineage>
</organism>
<sequence length="150" mass="16349">MSIEKSFVILADERIDVVVSSATTGGKYSILTEVAPPQAGPPPHIHTMEDEFLMPLSGSFEIFDGTEWSPMPAQGYHTPRGTLHTWRNSGQEPAKLLIMATGDSFDVFIEKLVGLNIPRDLQRLVEISAEHGISYVLSPAPDEAQSLAMA</sequence>
<keyword evidence="3" id="KW-1185">Reference proteome</keyword>
<dbReference type="PANTHER" id="PTHR36440:SF1">
    <property type="entry name" value="PUTATIVE (AFU_ORTHOLOGUE AFUA_8G07350)-RELATED"/>
    <property type="match status" value="1"/>
</dbReference>
<dbReference type="InterPro" id="IPR014710">
    <property type="entry name" value="RmlC-like_jellyroll"/>
</dbReference>
<dbReference type="InterPro" id="IPR013096">
    <property type="entry name" value="Cupin_2"/>
</dbReference>
<dbReference type="InterPro" id="IPR011051">
    <property type="entry name" value="RmlC_Cupin_sf"/>
</dbReference>
<name>A0ABW9KJ96_9BACT</name>
<evidence type="ECO:0000259" key="1">
    <source>
        <dbReference type="Pfam" id="PF07883"/>
    </source>
</evidence>
<dbReference type="Proteomes" id="UP001634747">
    <property type="component" value="Unassembled WGS sequence"/>
</dbReference>
<dbReference type="InterPro" id="IPR053146">
    <property type="entry name" value="QDO-like"/>
</dbReference>